<dbReference type="Proteomes" id="UP000051295">
    <property type="component" value="Unassembled WGS sequence"/>
</dbReference>
<sequence length="126" mass="13734">MLHIQYAVLSVQMMLFRITGKVPLLGPVLFLILSAVSACLLGGTLGLLVTAVPQLDPGHMPHAFGILLSILLLCVFALLAWKAFETGLFLMLSFLNVVFGRRDAPARLEQAYAAKRTKVLQKLETA</sequence>
<reference evidence="2 3" key="1">
    <citation type="submission" date="2015-04" db="EMBL/GenBank/DDBJ databases">
        <title>The draft genome sequence of Roseovarius sp.R12b.</title>
        <authorList>
            <person name="Li G."/>
            <person name="Lai Q."/>
            <person name="Shao Z."/>
            <person name="Yan P."/>
        </authorList>
    </citation>
    <scope>NUCLEOTIDE SEQUENCE [LARGE SCALE GENOMIC DNA]</scope>
    <source>
        <strain evidence="2 3">R12B</strain>
    </source>
</reference>
<dbReference type="PATRIC" id="fig|1641875.4.peg.1493"/>
<comment type="caution">
    <text evidence="2">The sequence shown here is derived from an EMBL/GenBank/DDBJ whole genome shotgun (WGS) entry which is preliminary data.</text>
</comment>
<accession>A0A0T5P067</accession>
<evidence type="ECO:0000313" key="2">
    <source>
        <dbReference type="EMBL" id="KRS14514.1"/>
    </source>
</evidence>
<dbReference type="EMBL" id="LAXJ01000002">
    <property type="protein sequence ID" value="KRS14514.1"/>
    <property type="molecule type" value="Genomic_DNA"/>
</dbReference>
<proteinExistence type="predicted"/>
<dbReference type="STRING" id="1641875.XM53_02010"/>
<protein>
    <submittedName>
        <fullName evidence="2">Uncharacterized protein</fullName>
    </submittedName>
</protein>
<keyword evidence="1" id="KW-0472">Membrane</keyword>
<dbReference type="RefSeq" id="WP_057789742.1">
    <property type="nucleotide sequence ID" value="NZ_LAXJ01000002.1"/>
</dbReference>
<dbReference type="AlphaFoldDB" id="A0A0T5P067"/>
<keyword evidence="3" id="KW-1185">Reference proteome</keyword>
<keyword evidence="1" id="KW-0812">Transmembrane</keyword>
<gene>
    <name evidence="2" type="ORF">XM53_02010</name>
</gene>
<name>A0A0T5P067_9RHOB</name>
<keyword evidence="1" id="KW-1133">Transmembrane helix</keyword>
<feature type="transmembrane region" description="Helical" evidence="1">
    <location>
        <begin position="63"/>
        <end position="81"/>
    </location>
</feature>
<evidence type="ECO:0000313" key="3">
    <source>
        <dbReference type="Proteomes" id="UP000051295"/>
    </source>
</evidence>
<organism evidence="2 3">
    <name type="scientific">Roseovarius atlanticus</name>
    <dbReference type="NCBI Taxonomy" id="1641875"/>
    <lineage>
        <taxon>Bacteria</taxon>
        <taxon>Pseudomonadati</taxon>
        <taxon>Pseudomonadota</taxon>
        <taxon>Alphaproteobacteria</taxon>
        <taxon>Rhodobacterales</taxon>
        <taxon>Roseobacteraceae</taxon>
        <taxon>Roseovarius</taxon>
    </lineage>
</organism>
<evidence type="ECO:0000256" key="1">
    <source>
        <dbReference type="SAM" id="Phobius"/>
    </source>
</evidence>
<feature type="transmembrane region" description="Helical" evidence="1">
    <location>
        <begin position="24"/>
        <end position="51"/>
    </location>
</feature>